<gene>
    <name evidence="3" type="ORF">EgrG_000339700</name>
</gene>
<feature type="region of interest" description="Disordered" evidence="1">
    <location>
        <begin position="26"/>
        <end position="62"/>
    </location>
</feature>
<evidence type="ECO:0000313" key="3">
    <source>
        <dbReference type="EMBL" id="CDS22185.1"/>
    </source>
</evidence>
<dbReference type="WBParaSite" id="EgrG_000339700">
    <property type="protein sequence ID" value="EgrG_000339700"/>
    <property type="gene ID" value="EgrG_000339700"/>
</dbReference>
<proteinExistence type="predicted"/>
<dbReference type="Proteomes" id="UP000492820">
    <property type="component" value="Unassembled WGS sequence"/>
</dbReference>
<dbReference type="AlphaFoldDB" id="A0A068WPX3"/>
<evidence type="ECO:0000256" key="1">
    <source>
        <dbReference type="SAM" id="MobiDB-lite"/>
    </source>
</evidence>
<evidence type="ECO:0000313" key="5">
    <source>
        <dbReference type="WBParaSite" id="EgrG_000339700"/>
    </source>
</evidence>
<sequence>MSLLLLCRLLNCLVPLRQICVQNAQTKTTNSRTDLSEDPVKGINKNTQMHRKSQNQECIKVK</sequence>
<organism evidence="3">
    <name type="scientific">Echinococcus granulosus</name>
    <name type="common">Hydatid tapeworm</name>
    <dbReference type="NCBI Taxonomy" id="6210"/>
    <lineage>
        <taxon>Eukaryota</taxon>
        <taxon>Metazoa</taxon>
        <taxon>Spiralia</taxon>
        <taxon>Lophotrochozoa</taxon>
        <taxon>Platyhelminthes</taxon>
        <taxon>Cestoda</taxon>
        <taxon>Eucestoda</taxon>
        <taxon>Cyclophyllidea</taxon>
        <taxon>Taeniidae</taxon>
        <taxon>Echinococcus</taxon>
        <taxon>Echinococcus granulosus group</taxon>
    </lineage>
</organism>
<dbReference type="EMBL" id="LK028586">
    <property type="protein sequence ID" value="CDS22185.1"/>
    <property type="molecule type" value="Genomic_DNA"/>
</dbReference>
<feature type="chain" id="PRO_5041080105" evidence="2">
    <location>
        <begin position="19"/>
        <end position="62"/>
    </location>
</feature>
<feature type="signal peptide" evidence="2">
    <location>
        <begin position="1"/>
        <end position="18"/>
    </location>
</feature>
<keyword evidence="2" id="KW-0732">Signal</keyword>
<reference evidence="5" key="3">
    <citation type="submission" date="2020-10" db="UniProtKB">
        <authorList>
            <consortium name="WormBaseParasite"/>
        </authorList>
    </citation>
    <scope>IDENTIFICATION</scope>
</reference>
<evidence type="ECO:0000256" key="2">
    <source>
        <dbReference type="SAM" id="SignalP"/>
    </source>
</evidence>
<reference evidence="3" key="2">
    <citation type="submission" date="2014-06" db="EMBL/GenBank/DDBJ databases">
        <authorList>
            <person name="Aslett M."/>
        </authorList>
    </citation>
    <scope>NUCLEOTIDE SEQUENCE</scope>
</reference>
<evidence type="ECO:0000313" key="4">
    <source>
        <dbReference type="Proteomes" id="UP000492820"/>
    </source>
</evidence>
<reference evidence="3 4" key="1">
    <citation type="journal article" date="2013" name="Nature">
        <title>The genomes of four tapeworm species reveal adaptations to parasitism.</title>
        <authorList>
            <person name="Tsai I.J."/>
            <person name="Zarowiecki M."/>
            <person name="Holroyd N."/>
            <person name="Garciarrubio A."/>
            <person name="Sanchez-Flores A."/>
            <person name="Brooks K.L."/>
            <person name="Tracey A."/>
            <person name="Bobes R.J."/>
            <person name="Fragoso G."/>
            <person name="Sciutto E."/>
            <person name="Aslett M."/>
            <person name="Beasley H."/>
            <person name="Bennett H.M."/>
            <person name="Cai J."/>
            <person name="Camicia F."/>
            <person name="Clark R."/>
            <person name="Cucher M."/>
            <person name="De Silva N."/>
            <person name="Day T.A."/>
            <person name="Deplazes P."/>
            <person name="Estrada K."/>
            <person name="Fernandez C."/>
            <person name="Holland P.W."/>
            <person name="Hou J."/>
            <person name="Hu S."/>
            <person name="Huckvale T."/>
            <person name="Hung S.S."/>
            <person name="Kamenetzky L."/>
            <person name="Keane J.A."/>
            <person name="Kiss F."/>
            <person name="Koziol U."/>
            <person name="Lambert O."/>
            <person name="Liu K."/>
            <person name="Luo X."/>
            <person name="Luo Y."/>
            <person name="Macchiaroli N."/>
            <person name="Nichol S."/>
            <person name="Paps J."/>
            <person name="Parkinson J."/>
            <person name="Pouchkina-Stantcheva N."/>
            <person name="Riddiford N."/>
            <person name="Rosenzvit M."/>
            <person name="Salinas G."/>
            <person name="Wasmuth J.D."/>
            <person name="Zamanian M."/>
            <person name="Zheng Y."/>
            <person name="Cai X."/>
            <person name="Soberon X."/>
            <person name="Olson P.D."/>
            <person name="Laclette J.P."/>
            <person name="Brehm K."/>
            <person name="Berriman M."/>
            <person name="Garciarrubio A."/>
            <person name="Bobes R.J."/>
            <person name="Fragoso G."/>
            <person name="Sanchez-Flores A."/>
            <person name="Estrada K."/>
            <person name="Cevallos M.A."/>
            <person name="Morett E."/>
            <person name="Gonzalez V."/>
            <person name="Portillo T."/>
            <person name="Ochoa-Leyva A."/>
            <person name="Jose M.V."/>
            <person name="Sciutto E."/>
            <person name="Landa A."/>
            <person name="Jimenez L."/>
            <person name="Valdes V."/>
            <person name="Carrero J.C."/>
            <person name="Larralde C."/>
            <person name="Morales-Montor J."/>
            <person name="Limon-Lason J."/>
            <person name="Soberon X."/>
            <person name="Laclette J.P."/>
        </authorList>
    </citation>
    <scope>NUCLEOTIDE SEQUENCE [LARGE SCALE GENOMIC DNA]</scope>
</reference>
<protein>
    <submittedName>
        <fullName evidence="5">Secreted protein</fullName>
    </submittedName>
</protein>
<name>A0A068WPX3_ECHGR</name>
<accession>A0A068WPX3</accession>